<feature type="signal peptide" evidence="1">
    <location>
        <begin position="1"/>
        <end position="20"/>
    </location>
</feature>
<keyword evidence="3" id="KW-1185">Reference proteome</keyword>
<evidence type="ECO:0008006" key="4">
    <source>
        <dbReference type="Google" id="ProtNLM"/>
    </source>
</evidence>
<organism evidence="2 3">
    <name type="scientific">Exophiala sideris</name>
    <dbReference type="NCBI Taxonomy" id="1016849"/>
    <lineage>
        <taxon>Eukaryota</taxon>
        <taxon>Fungi</taxon>
        <taxon>Dikarya</taxon>
        <taxon>Ascomycota</taxon>
        <taxon>Pezizomycotina</taxon>
        <taxon>Eurotiomycetes</taxon>
        <taxon>Chaetothyriomycetidae</taxon>
        <taxon>Chaetothyriales</taxon>
        <taxon>Herpotrichiellaceae</taxon>
        <taxon>Exophiala</taxon>
    </lineage>
</organism>
<keyword evidence="1" id="KW-0732">Signal</keyword>
<evidence type="ECO:0000313" key="3">
    <source>
        <dbReference type="Proteomes" id="UP001345691"/>
    </source>
</evidence>
<gene>
    <name evidence="2" type="ORF">LTR69_003699</name>
</gene>
<reference evidence="2 3" key="1">
    <citation type="submission" date="2023-08" db="EMBL/GenBank/DDBJ databases">
        <title>Black Yeasts Isolated from many extreme environments.</title>
        <authorList>
            <person name="Coleine C."/>
            <person name="Stajich J.E."/>
            <person name="Selbmann L."/>
        </authorList>
    </citation>
    <scope>NUCLEOTIDE SEQUENCE [LARGE SCALE GENOMIC DNA]</scope>
    <source>
        <strain evidence="2 3">CCFEE 6328</strain>
    </source>
</reference>
<protein>
    <recommendedName>
        <fullName evidence="4">1-alkyl-2-acetylglycerophosphocholine esterase</fullName>
    </recommendedName>
</protein>
<feature type="chain" id="PRO_5045947614" description="1-alkyl-2-acetylglycerophosphocholine esterase" evidence="1">
    <location>
        <begin position="21"/>
        <end position="333"/>
    </location>
</feature>
<dbReference type="Gene3D" id="3.40.50.1820">
    <property type="entry name" value="alpha/beta hydrolase"/>
    <property type="match status" value="1"/>
</dbReference>
<dbReference type="Pfam" id="PF03403">
    <property type="entry name" value="PAF-AH_p_II"/>
    <property type="match status" value="1"/>
</dbReference>
<evidence type="ECO:0000256" key="1">
    <source>
        <dbReference type="SAM" id="SignalP"/>
    </source>
</evidence>
<accession>A0ABR0JIU2</accession>
<name>A0ABR0JIU2_9EURO</name>
<comment type="caution">
    <text evidence="2">The sequence shown here is derived from an EMBL/GenBank/DDBJ whole genome shotgun (WGS) entry which is preliminary data.</text>
</comment>
<proteinExistence type="predicted"/>
<dbReference type="InterPro" id="IPR029058">
    <property type="entry name" value="AB_hydrolase_fold"/>
</dbReference>
<sequence>MAPLMTLLSLSAAFSSLASSRTIVSQPNGPLGVSLVNMQLVDSSRRDPYSNASERVLPISIISPIGPSASCDQVVQPYMDDTTASYWEKAFTSLYDLSISLNVDIPGQDNIVTYADGSVQYGNSNIVTDAQLTSAVGVRVQDLDFVFKSLSLPSKDLAVGNYLNLATSSAGIFGHSLGGAAALSAIINDKRFLGGADFDGGFDGSPSTVQTNKPFLIFASADHNQSNVPSWPIVWQNLDGWKLQLQLNNSAHGTFFDLPILVELYGIDNIPGAMQGLASVLGTINGTKAMDSIVRVTRAFFQFIFSHGKIDGRSVIDVAKGLEDIIISNGTGV</sequence>
<dbReference type="Proteomes" id="UP001345691">
    <property type="component" value="Unassembled WGS sequence"/>
</dbReference>
<dbReference type="SUPFAM" id="SSF53474">
    <property type="entry name" value="alpha/beta-Hydrolases"/>
    <property type="match status" value="1"/>
</dbReference>
<dbReference type="EMBL" id="JAVRRF010000006">
    <property type="protein sequence ID" value="KAK5063933.1"/>
    <property type="molecule type" value="Genomic_DNA"/>
</dbReference>
<evidence type="ECO:0000313" key="2">
    <source>
        <dbReference type="EMBL" id="KAK5063933.1"/>
    </source>
</evidence>